<name>A0ABU6NU58_9BACI</name>
<reference evidence="15 16" key="1">
    <citation type="submission" date="2023-03" db="EMBL/GenBank/DDBJ databases">
        <title>Bacillus Genome Sequencing.</title>
        <authorList>
            <person name="Dunlap C."/>
        </authorList>
    </citation>
    <scope>NUCLEOTIDE SEQUENCE [LARGE SCALE GENOMIC DNA]</scope>
    <source>
        <strain evidence="15 16">NRS-1717</strain>
    </source>
</reference>
<comment type="similarity">
    <text evidence="11">Belongs to the tRNA nucleotidyltransferase/poly(A) polymerase family. Bacterial CCA-adding enzyme type 3 subfamily.</text>
</comment>
<evidence type="ECO:0000256" key="5">
    <source>
        <dbReference type="ARBA" id="ARBA00022723"/>
    </source>
</evidence>
<dbReference type="NCBIfam" id="NF009814">
    <property type="entry name" value="PRK13299.1"/>
    <property type="match status" value="1"/>
</dbReference>
<evidence type="ECO:0000256" key="4">
    <source>
        <dbReference type="ARBA" id="ARBA00022695"/>
    </source>
</evidence>
<accession>A0ABU6NU58</accession>
<dbReference type="InterPro" id="IPR043519">
    <property type="entry name" value="NT_sf"/>
</dbReference>
<keyword evidence="16" id="KW-1185">Reference proteome</keyword>
<dbReference type="SUPFAM" id="SSF81891">
    <property type="entry name" value="Poly A polymerase C-terminal region-like"/>
    <property type="match status" value="1"/>
</dbReference>
<evidence type="ECO:0000256" key="1">
    <source>
        <dbReference type="ARBA" id="ARBA00001946"/>
    </source>
</evidence>
<evidence type="ECO:0000256" key="9">
    <source>
        <dbReference type="ARBA" id="ARBA00022842"/>
    </source>
</evidence>
<evidence type="ECO:0000259" key="12">
    <source>
        <dbReference type="Pfam" id="PF01743"/>
    </source>
</evidence>
<dbReference type="EC" id="2.7.7.72" evidence="11"/>
<keyword evidence="4 11" id="KW-0548">Nucleotidyltransferase</keyword>
<feature type="binding site" evidence="11">
    <location>
        <position position="157"/>
    </location>
    <ligand>
        <name>CTP</name>
        <dbReference type="ChEBI" id="CHEBI:37563"/>
    </ligand>
</feature>
<dbReference type="CDD" id="cd05398">
    <property type="entry name" value="NT_ClassII-CCAase"/>
    <property type="match status" value="1"/>
</dbReference>
<dbReference type="Gene3D" id="1.10.110.30">
    <property type="match status" value="1"/>
</dbReference>
<sequence length="404" mass="46755">MKTPFSEAIPVIEKLKENGYEAYFVGGSVRDLLLNREIGDIDITTSAKPDEIQEMFPKTVDVGAEHGTIIVLHNGKPYEVTTYRAESGYDDFRRPNKVNFINCLREDLKRRDFTINAMAMDSNGEIIDYFDGKQHLEENIIRTVGDPGERFNEDALRMLRALRFSSQLQFRLAEEVKEAITDHAKLLDNISIERKTVEFEKLLRGKNSKYAIALLMETGTYTYLPCFASKEKELHCLQKLDLSVLSSSEELWTLITYILRNVEIESFLRSWKLPTKIIKAAGKNNKLLEQLQANDWTKFLLYSAGLKSALEVEKIRLMMNGHNSISNKLAELTEMFHRLPMKSRDELVITGRDILEIISKQAGPWVAELLQEIEMLIVDGRLKNDEREIKEWLYNWKQEFGQNY</sequence>
<evidence type="ECO:0000256" key="6">
    <source>
        <dbReference type="ARBA" id="ARBA00022741"/>
    </source>
</evidence>
<organism evidence="15 16">
    <name type="scientific">Metabacillus fastidiosus</name>
    <dbReference type="NCBI Taxonomy" id="1458"/>
    <lineage>
        <taxon>Bacteria</taxon>
        <taxon>Bacillati</taxon>
        <taxon>Bacillota</taxon>
        <taxon>Bacilli</taxon>
        <taxon>Bacillales</taxon>
        <taxon>Bacillaceae</taxon>
        <taxon>Metabacillus</taxon>
    </lineage>
</organism>
<evidence type="ECO:0000256" key="10">
    <source>
        <dbReference type="ARBA" id="ARBA00022884"/>
    </source>
</evidence>
<evidence type="ECO:0000313" key="15">
    <source>
        <dbReference type="EMBL" id="MED4400680.1"/>
    </source>
</evidence>
<dbReference type="InterPro" id="IPR023068">
    <property type="entry name" value="CCA-adding_enz_firmicutes"/>
</dbReference>
<dbReference type="PANTHER" id="PTHR46173:SF1">
    <property type="entry name" value="CCA TRNA NUCLEOTIDYLTRANSFERASE 1, MITOCHONDRIAL"/>
    <property type="match status" value="1"/>
</dbReference>
<comment type="catalytic activity">
    <reaction evidence="11">
        <text>a tRNA with a 3' CCA end + 2 CTP + ATP = a tRNA with a 3' CCACCA end + 3 diphosphate</text>
        <dbReference type="Rhea" id="RHEA:76235"/>
        <dbReference type="Rhea" id="RHEA-COMP:10468"/>
        <dbReference type="Rhea" id="RHEA-COMP:18655"/>
        <dbReference type="ChEBI" id="CHEBI:30616"/>
        <dbReference type="ChEBI" id="CHEBI:33019"/>
        <dbReference type="ChEBI" id="CHEBI:37563"/>
        <dbReference type="ChEBI" id="CHEBI:83071"/>
        <dbReference type="ChEBI" id="CHEBI:195187"/>
    </reaction>
</comment>
<evidence type="ECO:0000313" key="16">
    <source>
        <dbReference type="Proteomes" id="UP001342826"/>
    </source>
</evidence>
<feature type="binding site" evidence="11">
    <location>
        <position position="30"/>
    </location>
    <ligand>
        <name>CTP</name>
        <dbReference type="ChEBI" id="CHEBI:37563"/>
    </ligand>
</feature>
<keyword evidence="8 11" id="KW-0067">ATP-binding</keyword>
<feature type="binding site" evidence="11">
    <location>
        <position position="111"/>
    </location>
    <ligand>
        <name>ATP</name>
        <dbReference type="ChEBI" id="CHEBI:30616"/>
    </ligand>
</feature>
<dbReference type="Gene3D" id="3.30.460.10">
    <property type="entry name" value="Beta Polymerase, domain 2"/>
    <property type="match status" value="1"/>
</dbReference>
<feature type="binding site" evidence="11">
    <location>
        <position position="157"/>
    </location>
    <ligand>
        <name>ATP</name>
        <dbReference type="ChEBI" id="CHEBI:30616"/>
    </ligand>
</feature>
<keyword evidence="2 11" id="KW-0808">Transferase</keyword>
<feature type="binding site" evidence="11">
    <location>
        <position position="27"/>
    </location>
    <ligand>
        <name>ATP</name>
        <dbReference type="ChEBI" id="CHEBI:30616"/>
    </ligand>
</feature>
<keyword evidence="10 11" id="KW-0694">RNA-binding</keyword>
<keyword evidence="7 11" id="KW-0692">RNA repair</keyword>
<dbReference type="Pfam" id="PF01743">
    <property type="entry name" value="PolyA_pol"/>
    <property type="match status" value="1"/>
</dbReference>
<dbReference type="InterPro" id="IPR002646">
    <property type="entry name" value="PolA_pol_head_dom"/>
</dbReference>
<feature type="binding site" evidence="11">
    <location>
        <position position="154"/>
    </location>
    <ligand>
        <name>ATP</name>
        <dbReference type="ChEBI" id="CHEBI:30616"/>
    </ligand>
</feature>
<evidence type="ECO:0000259" key="14">
    <source>
        <dbReference type="Pfam" id="PF13735"/>
    </source>
</evidence>
<gene>
    <name evidence="11" type="primary">cca</name>
    <name evidence="15" type="ORF">P9271_04970</name>
</gene>
<evidence type="ECO:0000256" key="7">
    <source>
        <dbReference type="ARBA" id="ARBA00022800"/>
    </source>
</evidence>
<dbReference type="InterPro" id="IPR032810">
    <property type="entry name" value="CCA-adding_enz_C"/>
</dbReference>
<comment type="function">
    <text evidence="11">Catalyzes the addition and repair of the essential 3'-terminal CCA sequence in tRNAs without using a nucleic acid template. Adds these three nucleotides in the order of C, C, and A to the tRNA nucleotide-73, using CTP and ATP as substrates and producing inorganic pyrophosphate. tRNA 3'-terminal CCA addition is required both for tRNA processing and repair. Also involved in tRNA surveillance by mediating tandem CCA addition to generate a CCACCA at the 3' terminus of unstable tRNAs. While stable tRNAs receive only 3'-terminal CCA, unstable tRNAs are marked with CCACCA and rapidly degraded.</text>
</comment>
<dbReference type="Gene3D" id="1.20.58.560">
    <property type="match status" value="1"/>
</dbReference>
<evidence type="ECO:0000259" key="13">
    <source>
        <dbReference type="Pfam" id="PF12627"/>
    </source>
</evidence>
<dbReference type="RefSeq" id="WP_328014946.1">
    <property type="nucleotide sequence ID" value="NZ_JARTFS010000005.1"/>
</dbReference>
<comment type="catalytic activity">
    <reaction evidence="11">
        <text>a tRNA precursor + 2 CTP + ATP = a tRNA with a 3' CCA end + 3 diphosphate</text>
        <dbReference type="Rhea" id="RHEA:14433"/>
        <dbReference type="Rhea" id="RHEA-COMP:10465"/>
        <dbReference type="Rhea" id="RHEA-COMP:10468"/>
        <dbReference type="ChEBI" id="CHEBI:30616"/>
        <dbReference type="ChEBI" id="CHEBI:33019"/>
        <dbReference type="ChEBI" id="CHEBI:37563"/>
        <dbReference type="ChEBI" id="CHEBI:74896"/>
        <dbReference type="ChEBI" id="CHEBI:83071"/>
        <dbReference type="EC" id="2.7.7.72"/>
    </reaction>
</comment>
<keyword evidence="6 11" id="KW-0547">Nucleotide-binding</keyword>
<dbReference type="InterPro" id="IPR050264">
    <property type="entry name" value="Bact_CCA-adding_enz_type3_sf"/>
</dbReference>
<feature type="domain" description="tRNA nucleotidyltransferase/poly(A) polymerase RNA and SrmB- binding" evidence="13">
    <location>
        <begin position="170"/>
        <end position="227"/>
    </location>
</feature>
<keyword evidence="5 11" id="KW-0479">Metal-binding</keyword>
<dbReference type="SUPFAM" id="SSF81301">
    <property type="entry name" value="Nucleotidyltransferase"/>
    <property type="match status" value="1"/>
</dbReference>
<dbReference type="PANTHER" id="PTHR46173">
    <property type="entry name" value="CCA TRNA NUCLEOTIDYLTRANSFERASE 1, MITOCHONDRIAL"/>
    <property type="match status" value="1"/>
</dbReference>
<keyword evidence="3 11" id="KW-0819">tRNA processing</keyword>
<comment type="subunit">
    <text evidence="11">Homodimer.</text>
</comment>
<dbReference type="Pfam" id="PF12627">
    <property type="entry name" value="PolyA_pol_RNAbd"/>
    <property type="match status" value="1"/>
</dbReference>
<dbReference type="Gene3D" id="1.10.246.80">
    <property type="match status" value="1"/>
</dbReference>
<feature type="binding site" evidence="11">
    <location>
        <position position="160"/>
    </location>
    <ligand>
        <name>ATP</name>
        <dbReference type="ChEBI" id="CHEBI:30616"/>
    </ligand>
</feature>
<feature type="binding site" evidence="11">
    <location>
        <position position="27"/>
    </location>
    <ligand>
        <name>CTP</name>
        <dbReference type="ChEBI" id="CHEBI:37563"/>
    </ligand>
</feature>
<feature type="binding site" evidence="11">
    <location>
        <position position="42"/>
    </location>
    <ligand>
        <name>Mg(2+)</name>
        <dbReference type="ChEBI" id="CHEBI:18420"/>
    </ligand>
</feature>
<feature type="binding site" evidence="11">
    <location>
        <position position="30"/>
    </location>
    <ligand>
        <name>ATP</name>
        <dbReference type="ChEBI" id="CHEBI:30616"/>
    </ligand>
</feature>
<dbReference type="Pfam" id="PF13735">
    <property type="entry name" value="tRNA_NucTran2_2"/>
    <property type="match status" value="1"/>
</dbReference>
<dbReference type="Proteomes" id="UP001342826">
    <property type="component" value="Unassembled WGS sequence"/>
</dbReference>
<feature type="binding site" evidence="11">
    <location>
        <position position="160"/>
    </location>
    <ligand>
        <name>CTP</name>
        <dbReference type="ChEBI" id="CHEBI:37563"/>
    </ligand>
</feature>
<protein>
    <recommendedName>
        <fullName evidence="11">CCA-adding enzyme</fullName>
        <ecNumber evidence="11">2.7.7.72</ecNumber>
    </recommendedName>
    <alternativeName>
        <fullName evidence="11">CCA tRNA nucleotidyltransferase</fullName>
    </alternativeName>
    <alternativeName>
        <fullName evidence="11">tRNA CCA-pyrophosphorylase</fullName>
    </alternativeName>
    <alternativeName>
        <fullName evidence="11">tRNA adenylyl-/cytidylyl- transferase</fullName>
    </alternativeName>
    <alternativeName>
        <fullName evidence="11">tRNA nucleotidyltransferase</fullName>
    </alternativeName>
    <alternativeName>
        <fullName evidence="11">tRNA-NT</fullName>
    </alternativeName>
</protein>
<evidence type="ECO:0000256" key="11">
    <source>
        <dbReference type="HAMAP-Rule" id="MF_01263"/>
    </source>
</evidence>
<comment type="cofactor">
    <cofactor evidence="1 11">
        <name>Mg(2+)</name>
        <dbReference type="ChEBI" id="CHEBI:18420"/>
    </cofactor>
</comment>
<evidence type="ECO:0000256" key="3">
    <source>
        <dbReference type="ARBA" id="ARBA00022694"/>
    </source>
</evidence>
<comment type="caution">
    <text evidence="15">The sequence shown here is derived from an EMBL/GenBank/DDBJ whole genome shotgun (WGS) entry which is preliminary data.</text>
</comment>
<feature type="domain" description="Poly A polymerase head" evidence="12">
    <location>
        <begin position="22"/>
        <end position="142"/>
    </location>
</feature>
<dbReference type="InterPro" id="IPR032828">
    <property type="entry name" value="PolyA_RNA-bd"/>
</dbReference>
<feature type="binding site" evidence="11">
    <location>
        <position position="40"/>
    </location>
    <ligand>
        <name>Mg(2+)</name>
        <dbReference type="ChEBI" id="CHEBI:18420"/>
    </ligand>
</feature>
<feature type="binding site" evidence="11">
    <location>
        <position position="163"/>
    </location>
    <ligand>
        <name>ATP</name>
        <dbReference type="ChEBI" id="CHEBI:30616"/>
    </ligand>
</feature>
<evidence type="ECO:0000256" key="8">
    <source>
        <dbReference type="ARBA" id="ARBA00022840"/>
    </source>
</evidence>
<dbReference type="HAMAP" id="MF_01263">
    <property type="entry name" value="CCA_bact_type3"/>
    <property type="match status" value="1"/>
</dbReference>
<evidence type="ECO:0000256" key="2">
    <source>
        <dbReference type="ARBA" id="ARBA00022679"/>
    </source>
</evidence>
<proteinExistence type="inferred from homology"/>
<feature type="domain" description="CCA-adding enzyme C-terminal" evidence="14">
    <location>
        <begin position="245"/>
        <end position="392"/>
    </location>
</feature>
<dbReference type="GO" id="GO:0004810">
    <property type="term" value="F:CCA tRNA nucleotidyltransferase activity"/>
    <property type="evidence" value="ECO:0007669"/>
    <property type="project" value="UniProtKB-EC"/>
</dbReference>
<keyword evidence="9 11" id="KW-0460">Magnesium</keyword>
<feature type="binding site" evidence="11">
    <location>
        <position position="154"/>
    </location>
    <ligand>
        <name>CTP</name>
        <dbReference type="ChEBI" id="CHEBI:37563"/>
    </ligand>
</feature>
<dbReference type="EMBL" id="JARTFS010000005">
    <property type="protein sequence ID" value="MED4400680.1"/>
    <property type="molecule type" value="Genomic_DNA"/>
</dbReference>
<feature type="binding site" evidence="11">
    <location>
        <position position="163"/>
    </location>
    <ligand>
        <name>CTP</name>
        <dbReference type="ChEBI" id="CHEBI:37563"/>
    </ligand>
</feature>
<comment type="miscellaneous">
    <text evidence="11">A single active site specifically recognizes both ATP and CTP and is responsible for their addition.</text>
</comment>
<feature type="binding site" evidence="11">
    <location>
        <position position="111"/>
    </location>
    <ligand>
        <name>CTP</name>
        <dbReference type="ChEBI" id="CHEBI:37563"/>
    </ligand>
</feature>